<proteinExistence type="predicted"/>
<sequence>MALAAASSRKASEAYGNNPEVVIPETGAKRRLSGTYWPQHCQARPGPRNEMLALLHSMATDAGIPEKCEDAACRRSGICRAETLGEQGPPCGAHWPDALVQRFEGACEGMALSWILEERRADRARNALVPPQPAQPRASKKRPVSKAR</sequence>
<accession>A0A7C9R6I0</accession>
<evidence type="ECO:0000313" key="3">
    <source>
        <dbReference type="Proteomes" id="UP000481252"/>
    </source>
</evidence>
<dbReference type="Proteomes" id="UP000481252">
    <property type="component" value="Unassembled WGS sequence"/>
</dbReference>
<name>A0A7C9R6I0_9HYPH</name>
<dbReference type="EMBL" id="JAAKZG010000003">
    <property type="protein sequence ID" value="NGN41262.1"/>
    <property type="molecule type" value="Genomic_DNA"/>
</dbReference>
<dbReference type="AlphaFoldDB" id="A0A7C9R6I0"/>
<evidence type="ECO:0000256" key="1">
    <source>
        <dbReference type="SAM" id="MobiDB-lite"/>
    </source>
</evidence>
<dbReference type="RefSeq" id="WP_165116549.1">
    <property type="nucleotide sequence ID" value="NZ_JAAKZG010000003.1"/>
</dbReference>
<comment type="caution">
    <text evidence="2">The sequence shown here is derived from an EMBL/GenBank/DDBJ whole genome shotgun (WGS) entry which is preliminary data.</text>
</comment>
<feature type="region of interest" description="Disordered" evidence="1">
    <location>
        <begin position="125"/>
        <end position="148"/>
    </location>
</feature>
<keyword evidence="3" id="KW-1185">Reference proteome</keyword>
<feature type="compositionally biased region" description="Basic residues" evidence="1">
    <location>
        <begin position="138"/>
        <end position="148"/>
    </location>
</feature>
<reference evidence="2 3" key="1">
    <citation type="submission" date="2020-02" db="EMBL/GenBank/DDBJ databases">
        <title>Genome sequence of the type strain CGMCC 1.15528 of Mesorhizobium zhangyense.</title>
        <authorList>
            <person name="Gao J."/>
            <person name="Sun J."/>
        </authorList>
    </citation>
    <scope>NUCLEOTIDE SEQUENCE [LARGE SCALE GENOMIC DNA]</scope>
    <source>
        <strain evidence="2 3">CGMCC 1.15528</strain>
    </source>
</reference>
<organism evidence="2 3">
    <name type="scientific">Mesorhizobium zhangyense</name>
    <dbReference type="NCBI Taxonomy" id="1776730"/>
    <lineage>
        <taxon>Bacteria</taxon>
        <taxon>Pseudomonadati</taxon>
        <taxon>Pseudomonadota</taxon>
        <taxon>Alphaproteobacteria</taxon>
        <taxon>Hyphomicrobiales</taxon>
        <taxon>Phyllobacteriaceae</taxon>
        <taxon>Mesorhizobium</taxon>
    </lineage>
</organism>
<protein>
    <submittedName>
        <fullName evidence="2">Uncharacterized protein</fullName>
    </submittedName>
</protein>
<evidence type="ECO:0000313" key="2">
    <source>
        <dbReference type="EMBL" id="NGN41262.1"/>
    </source>
</evidence>
<gene>
    <name evidence="2" type="ORF">G6N74_09315</name>
</gene>